<dbReference type="InterPro" id="IPR048466">
    <property type="entry name" value="DNA_pol3_delta-like_C"/>
</dbReference>
<evidence type="ECO:0000259" key="10">
    <source>
        <dbReference type="Pfam" id="PF21694"/>
    </source>
</evidence>
<dbReference type="PANTHER" id="PTHR34388">
    <property type="entry name" value="DNA POLYMERASE III SUBUNIT DELTA"/>
    <property type="match status" value="1"/>
</dbReference>
<dbReference type="SUPFAM" id="SSF48019">
    <property type="entry name" value="post-AAA+ oligomerization domain-like"/>
    <property type="match status" value="1"/>
</dbReference>
<keyword evidence="5" id="KW-0235">DNA replication</keyword>
<accession>A0A4R2S1D5</accession>
<gene>
    <name evidence="11" type="ORF">EDD57_11025</name>
</gene>
<dbReference type="GO" id="GO:0003887">
    <property type="term" value="F:DNA-directed DNA polymerase activity"/>
    <property type="evidence" value="ECO:0007669"/>
    <property type="project" value="UniProtKB-KW"/>
</dbReference>
<proteinExistence type="inferred from homology"/>
<dbReference type="RefSeq" id="WP_165873677.1">
    <property type="nucleotide sequence ID" value="NZ_SLXV01000010.1"/>
</dbReference>
<feature type="domain" description="DNA polymerase III delta N-terminal" evidence="9">
    <location>
        <begin position="18"/>
        <end position="142"/>
    </location>
</feature>
<keyword evidence="6" id="KW-0239">DNA-directed DNA polymerase</keyword>
<dbReference type="SUPFAM" id="SSF52540">
    <property type="entry name" value="P-loop containing nucleoside triphosphate hydrolases"/>
    <property type="match status" value="1"/>
</dbReference>
<reference evidence="11 12" key="1">
    <citation type="submission" date="2019-03" db="EMBL/GenBank/DDBJ databases">
        <title>Genomic Encyclopedia of Type Strains, Phase IV (KMG-IV): sequencing the most valuable type-strain genomes for metagenomic binning, comparative biology and taxonomic classification.</title>
        <authorList>
            <person name="Goeker M."/>
        </authorList>
    </citation>
    <scope>NUCLEOTIDE SEQUENCE [LARGE SCALE GENOMIC DNA]</scope>
    <source>
        <strain evidence="11 12">DSM 46831</strain>
    </source>
</reference>
<dbReference type="AlphaFoldDB" id="A0A4R2S1D5"/>
<dbReference type="EMBL" id="SLXV01000010">
    <property type="protein sequence ID" value="TCP69302.1"/>
    <property type="molecule type" value="Genomic_DNA"/>
</dbReference>
<dbReference type="InterPro" id="IPR008921">
    <property type="entry name" value="DNA_pol3_clamp-load_cplx_C"/>
</dbReference>
<sequence length="337" mass="39463">MDRKILQDIKKNQIHPVYFLYGEEEFLLEETLDWIRQQLCERSTGDREWNEIVFDLDETPIQSVLQELETPSFFGDRRWIIAKNAQFFGNHKSKVEHDIDLFLEYVKDPYPDNILILTMAGSTLDKRKKVVKQIEKVAKILKFDFLEGQELQRFVAKRFQLLQVQAGMEVINRLIELVGNHLRLLAQECQKVALFAGKQGVITLEQIDQQVVRTLEQDVFRLTDQMGKQNKENAIQIYRDLVFQKEDPIKILALITRQFRIMLQVKLLAQTGKNEKEIASLLKLHPYPVKLALQRGNSYSEEQLQTLLEQAIEADQAIKSNRIIDKEFAVERILILL</sequence>
<dbReference type="NCBIfam" id="TIGR01128">
    <property type="entry name" value="holA"/>
    <property type="match status" value="1"/>
</dbReference>
<dbReference type="GO" id="GO:0006261">
    <property type="term" value="P:DNA-templated DNA replication"/>
    <property type="evidence" value="ECO:0007669"/>
    <property type="project" value="TreeGrafter"/>
</dbReference>
<keyword evidence="4" id="KW-0548">Nucleotidyltransferase</keyword>
<dbReference type="Proteomes" id="UP000294746">
    <property type="component" value="Unassembled WGS sequence"/>
</dbReference>
<dbReference type="GO" id="GO:0003677">
    <property type="term" value="F:DNA binding"/>
    <property type="evidence" value="ECO:0007669"/>
    <property type="project" value="InterPro"/>
</dbReference>
<dbReference type="Gene3D" id="3.40.50.300">
    <property type="entry name" value="P-loop containing nucleotide triphosphate hydrolases"/>
    <property type="match status" value="1"/>
</dbReference>
<evidence type="ECO:0000256" key="7">
    <source>
        <dbReference type="ARBA" id="ARBA00034754"/>
    </source>
</evidence>
<comment type="catalytic activity">
    <reaction evidence="8">
        <text>DNA(n) + a 2'-deoxyribonucleoside 5'-triphosphate = DNA(n+1) + diphosphate</text>
        <dbReference type="Rhea" id="RHEA:22508"/>
        <dbReference type="Rhea" id="RHEA-COMP:17339"/>
        <dbReference type="Rhea" id="RHEA-COMP:17340"/>
        <dbReference type="ChEBI" id="CHEBI:33019"/>
        <dbReference type="ChEBI" id="CHEBI:61560"/>
        <dbReference type="ChEBI" id="CHEBI:173112"/>
        <dbReference type="EC" id="2.7.7.7"/>
    </reaction>
</comment>
<evidence type="ECO:0000259" key="9">
    <source>
        <dbReference type="Pfam" id="PF06144"/>
    </source>
</evidence>
<evidence type="ECO:0000256" key="5">
    <source>
        <dbReference type="ARBA" id="ARBA00022705"/>
    </source>
</evidence>
<keyword evidence="3" id="KW-0808">Transferase</keyword>
<dbReference type="Gene3D" id="1.10.8.60">
    <property type="match status" value="1"/>
</dbReference>
<comment type="similarity">
    <text evidence="7">Belongs to the DNA polymerase HolA subunit family.</text>
</comment>
<evidence type="ECO:0000256" key="2">
    <source>
        <dbReference type="ARBA" id="ARBA00017703"/>
    </source>
</evidence>
<evidence type="ECO:0000256" key="6">
    <source>
        <dbReference type="ARBA" id="ARBA00022932"/>
    </source>
</evidence>
<dbReference type="InterPro" id="IPR005790">
    <property type="entry name" value="DNA_polIII_delta"/>
</dbReference>
<evidence type="ECO:0000256" key="3">
    <source>
        <dbReference type="ARBA" id="ARBA00022679"/>
    </source>
</evidence>
<dbReference type="GO" id="GO:0009360">
    <property type="term" value="C:DNA polymerase III complex"/>
    <property type="evidence" value="ECO:0007669"/>
    <property type="project" value="InterPro"/>
</dbReference>
<dbReference type="PANTHER" id="PTHR34388:SF1">
    <property type="entry name" value="DNA POLYMERASE III SUBUNIT DELTA"/>
    <property type="match status" value="1"/>
</dbReference>
<evidence type="ECO:0000313" key="12">
    <source>
        <dbReference type="Proteomes" id="UP000294746"/>
    </source>
</evidence>
<evidence type="ECO:0000256" key="8">
    <source>
        <dbReference type="ARBA" id="ARBA00049244"/>
    </source>
</evidence>
<dbReference type="EC" id="2.7.7.7" evidence="1"/>
<comment type="caution">
    <text evidence="11">The sequence shown here is derived from an EMBL/GenBank/DDBJ whole genome shotgun (WGS) entry which is preliminary data.</text>
</comment>
<dbReference type="InterPro" id="IPR010372">
    <property type="entry name" value="DNA_pol3_delta_N"/>
</dbReference>
<dbReference type="Pfam" id="PF06144">
    <property type="entry name" value="DNA_pol3_delta"/>
    <property type="match status" value="1"/>
</dbReference>
<dbReference type="Pfam" id="PF21694">
    <property type="entry name" value="DNA_pol3_delta_C"/>
    <property type="match status" value="1"/>
</dbReference>
<evidence type="ECO:0000256" key="1">
    <source>
        <dbReference type="ARBA" id="ARBA00012417"/>
    </source>
</evidence>
<name>A0A4R2S1D5_9BACL</name>
<feature type="domain" description="DNA polymerase III delta subunit-like C-terminal" evidence="10">
    <location>
        <begin position="216"/>
        <end position="335"/>
    </location>
</feature>
<evidence type="ECO:0000256" key="4">
    <source>
        <dbReference type="ARBA" id="ARBA00022695"/>
    </source>
</evidence>
<dbReference type="Gene3D" id="1.20.272.10">
    <property type="match status" value="1"/>
</dbReference>
<keyword evidence="12" id="KW-1185">Reference proteome</keyword>
<dbReference type="InterPro" id="IPR027417">
    <property type="entry name" value="P-loop_NTPase"/>
</dbReference>
<organism evidence="11 12">
    <name type="scientific">Baia soyae</name>
    <dbReference type="NCBI Taxonomy" id="1544746"/>
    <lineage>
        <taxon>Bacteria</taxon>
        <taxon>Bacillati</taxon>
        <taxon>Bacillota</taxon>
        <taxon>Bacilli</taxon>
        <taxon>Bacillales</taxon>
        <taxon>Thermoactinomycetaceae</taxon>
        <taxon>Baia</taxon>
    </lineage>
</organism>
<evidence type="ECO:0000313" key="11">
    <source>
        <dbReference type="EMBL" id="TCP69302.1"/>
    </source>
</evidence>
<protein>
    <recommendedName>
        <fullName evidence="2">DNA polymerase III subunit delta</fullName>
        <ecNumber evidence="1">2.7.7.7</ecNumber>
    </recommendedName>
</protein>